<evidence type="ECO:0000256" key="4">
    <source>
        <dbReference type="SAM" id="Phobius"/>
    </source>
</evidence>
<evidence type="ECO:0000256" key="3">
    <source>
        <dbReference type="PROSITE-ProRule" id="PRU00221"/>
    </source>
</evidence>
<evidence type="ECO:0000313" key="5">
    <source>
        <dbReference type="EMBL" id="ETN99653.1"/>
    </source>
</evidence>
<dbReference type="EMBL" id="ASPP01043333">
    <property type="protein sequence ID" value="ETN99653.1"/>
    <property type="molecule type" value="Genomic_DNA"/>
</dbReference>
<dbReference type="InterPro" id="IPR036322">
    <property type="entry name" value="WD40_repeat_dom_sf"/>
</dbReference>
<dbReference type="InterPro" id="IPR019775">
    <property type="entry name" value="WD40_repeat_CS"/>
</dbReference>
<proteinExistence type="predicted"/>
<dbReference type="OrthoDB" id="1367865at2759"/>
<dbReference type="PROSITE" id="PS50294">
    <property type="entry name" value="WD_REPEATS_REGION"/>
    <property type="match status" value="2"/>
</dbReference>
<gene>
    <name evidence="5" type="ORF">RFI_37817</name>
</gene>
<feature type="repeat" description="WD" evidence="3">
    <location>
        <begin position="221"/>
        <end position="247"/>
    </location>
</feature>
<dbReference type="InterPro" id="IPR020472">
    <property type="entry name" value="WD40_PAC1"/>
</dbReference>
<evidence type="ECO:0000256" key="1">
    <source>
        <dbReference type="ARBA" id="ARBA00022574"/>
    </source>
</evidence>
<keyword evidence="2" id="KW-0677">Repeat</keyword>
<dbReference type="SUPFAM" id="SSF50978">
    <property type="entry name" value="WD40 repeat-like"/>
    <property type="match status" value="1"/>
</dbReference>
<evidence type="ECO:0000256" key="2">
    <source>
        <dbReference type="ARBA" id="ARBA00022737"/>
    </source>
</evidence>
<feature type="repeat" description="WD" evidence="3">
    <location>
        <begin position="166"/>
        <end position="207"/>
    </location>
</feature>
<dbReference type="CDD" id="cd00200">
    <property type="entry name" value="WD40"/>
    <property type="match status" value="1"/>
</dbReference>
<comment type="caution">
    <text evidence="5">The sequence shown here is derived from an EMBL/GenBank/DDBJ whole genome shotgun (WGS) entry which is preliminary data.</text>
</comment>
<keyword evidence="1 3" id="KW-0853">WD repeat</keyword>
<dbReference type="PRINTS" id="PR00320">
    <property type="entry name" value="GPROTEINBRPT"/>
</dbReference>
<protein>
    <submittedName>
        <fullName evidence="5">WD-40 repeat protein</fullName>
    </submittedName>
</protein>
<dbReference type="InterPro" id="IPR015943">
    <property type="entry name" value="WD40/YVTN_repeat-like_dom_sf"/>
</dbReference>
<evidence type="ECO:0000313" key="6">
    <source>
        <dbReference type="Proteomes" id="UP000023152"/>
    </source>
</evidence>
<feature type="repeat" description="WD" evidence="3">
    <location>
        <begin position="42"/>
        <end position="82"/>
    </location>
</feature>
<dbReference type="Pfam" id="PF00400">
    <property type="entry name" value="WD40"/>
    <property type="match status" value="3"/>
</dbReference>
<organism evidence="5 6">
    <name type="scientific">Reticulomyxa filosa</name>
    <dbReference type="NCBI Taxonomy" id="46433"/>
    <lineage>
        <taxon>Eukaryota</taxon>
        <taxon>Sar</taxon>
        <taxon>Rhizaria</taxon>
        <taxon>Retaria</taxon>
        <taxon>Foraminifera</taxon>
        <taxon>Monothalamids</taxon>
        <taxon>Reticulomyxidae</taxon>
        <taxon>Reticulomyxa</taxon>
    </lineage>
</organism>
<dbReference type="PANTHER" id="PTHR22847">
    <property type="entry name" value="WD40 REPEAT PROTEIN"/>
    <property type="match status" value="1"/>
</dbReference>
<dbReference type="GO" id="GO:1990234">
    <property type="term" value="C:transferase complex"/>
    <property type="evidence" value="ECO:0007669"/>
    <property type="project" value="UniProtKB-ARBA"/>
</dbReference>
<dbReference type="PROSITE" id="PS00678">
    <property type="entry name" value="WD_REPEATS_1"/>
    <property type="match status" value="1"/>
</dbReference>
<feature type="non-terminal residue" evidence="5">
    <location>
        <position position="267"/>
    </location>
</feature>
<name>X6LDM5_RETFI</name>
<dbReference type="PROSITE" id="PS50082">
    <property type="entry name" value="WD_REPEATS_2"/>
    <property type="match status" value="3"/>
</dbReference>
<reference evidence="5 6" key="1">
    <citation type="journal article" date="2013" name="Curr. Biol.">
        <title>The Genome of the Foraminiferan Reticulomyxa filosa.</title>
        <authorList>
            <person name="Glockner G."/>
            <person name="Hulsmann N."/>
            <person name="Schleicher M."/>
            <person name="Noegel A.A."/>
            <person name="Eichinger L."/>
            <person name="Gallinger C."/>
            <person name="Pawlowski J."/>
            <person name="Sierra R."/>
            <person name="Euteneuer U."/>
            <person name="Pillet L."/>
            <person name="Moustafa A."/>
            <person name="Platzer M."/>
            <person name="Groth M."/>
            <person name="Szafranski K."/>
            <person name="Schliwa M."/>
        </authorList>
    </citation>
    <scope>NUCLEOTIDE SEQUENCE [LARGE SCALE GENOMIC DNA]</scope>
</reference>
<dbReference type="PANTHER" id="PTHR22847:SF637">
    <property type="entry name" value="WD REPEAT DOMAIN 5B"/>
    <property type="match status" value="1"/>
</dbReference>
<keyword evidence="6" id="KW-1185">Reference proteome</keyword>
<keyword evidence="4" id="KW-0472">Membrane</keyword>
<keyword evidence="4" id="KW-1133">Transmembrane helix</keyword>
<dbReference type="InterPro" id="IPR001680">
    <property type="entry name" value="WD40_rpt"/>
</dbReference>
<dbReference type="Gene3D" id="2.130.10.10">
    <property type="entry name" value="YVTN repeat-like/Quinoprotein amine dehydrogenase"/>
    <property type="match status" value="3"/>
</dbReference>
<sequence>MLTLDGPVILTRLSANLLNSVFFFFLMIFLLKMKYFRLLKVLQGHHDEISDVKFSPDGCKIVSYSDETIRIWDVVSGKQLEVFQNNSDMIVEFSSDGKLINKSCSDDEISKLYGGKLKKDIEQIFGSLADLATLDFSPNGQMMVSSYDNLIIYILDIHSGELLKELEGHSDYIINTIFSPNNQFVVSYSWDKTFRIWDVNTGKELKRFEGQSDILTVKYLDNQTLISCSDDNTIRLWDVETGQEIERIEDYSEGIQVMNISPDGSKI</sequence>
<dbReference type="SMART" id="SM00320">
    <property type="entry name" value="WD40"/>
    <property type="match status" value="4"/>
</dbReference>
<dbReference type="AlphaFoldDB" id="X6LDM5"/>
<feature type="transmembrane region" description="Helical" evidence="4">
    <location>
        <begin position="12"/>
        <end position="31"/>
    </location>
</feature>
<accession>X6LDM5</accession>
<dbReference type="Proteomes" id="UP000023152">
    <property type="component" value="Unassembled WGS sequence"/>
</dbReference>
<keyword evidence="4" id="KW-0812">Transmembrane</keyword>